<protein>
    <submittedName>
        <fullName evidence="4">3-oxoacyl-[acyl-carrier-protein] synthase-3</fullName>
        <ecNumber evidence="4">2.3.1.180</ecNumber>
    </submittedName>
</protein>
<feature type="domain" description="Beta-ketoacyl-[acyl-carrier-protein] synthase III C-terminal" evidence="3">
    <location>
        <begin position="222"/>
        <end position="309"/>
    </location>
</feature>
<dbReference type="GO" id="GO:0044550">
    <property type="term" value="P:secondary metabolite biosynthetic process"/>
    <property type="evidence" value="ECO:0007669"/>
    <property type="project" value="TreeGrafter"/>
</dbReference>
<dbReference type="EC" id="2.3.1.180" evidence="4"/>
<dbReference type="PANTHER" id="PTHR34069:SF2">
    <property type="entry name" value="BETA-KETOACYL-[ACYL-CARRIER-PROTEIN] SYNTHASE III"/>
    <property type="match status" value="1"/>
</dbReference>
<keyword evidence="1 4" id="KW-0808">Transferase</keyword>
<evidence type="ECO:0000256" key="2">
    <source>
        <dbReference type="ARBA" id="ARBA00023315"/>
    </source>
</evidence>
<dbReference type="RefSeq" id="WP_184867552.1">
    <property type="nucleotide sequence ID" value="NZ_BAAAWY010000050.1"/>
</dbReference>
<evidence type="ECO:0000259" key="3">
    <source>
        <dbReference type="Pfam" id="PF08541"/>
    </source>
</evidence>
<evidence type="ECO:0000313" key="5">
    <source>
        <dbReference type="Proteomes" id="UP000585638"/>
    </source>
</evidence>
<reference evidence="4 5" key="1">
    <citation type="submission" date="2020-08" db="EMBL/GenBank/DDBJ databases">
        <title>Sequencing the genomes of 1000 actinobacteria strains.</title>
        <authorList>
            <person name="Klenk H.-P."/>
        </authorList>
    </citation>
    <scope>NUCLEOTIDE SEQUENCE [LARGE SCALE GENOMIC DNA]</scope>
    <source>
        <strain evidence="4 5">DSM 43851</strain>
    </source>
</reference>
<dbReference type="GO" id="GO:0033818">
    <property type="term" value="F:beta-ketoacyl-acyl-carrier-protein synthase III activity"/>
    <property type="evidence" value="ECO:0007669"/>
    <property type="project" value="UniProtKB-EC"/>
</dbReference>
<sequence length="314" mass="34097">MPPAIGLSKVAVQLPGRSEPVQDILLRAGRDAMERKMFAKIHGLRESPTLADHEQLEDLFVAAGRAALGGGTAGLVLYGHTMLTQEFGLRGGFPDRVRSRLGLSGSRFFGLSHVNCTSVLRCLDFAGRYLARHPKDRVLVLGGDHGSVHDVARVIPGIAIGGDGVVGLTVAAGRQRYRYLGGVTGRDLRFHRNMRMSPREAEEFSRVCCDETVNTLLKAVAAVGMTVDDLDWVLPHLSNRMFWGSVSRRAGIPREKVLLDLIPLCGHNFGADALMALDHADRTGRLRPGDRCALVSVAQGAYFHTAIVEVEEDS</sequence>
<gene>
    <name evidence="4" type="ORF">BJ998_007002</name>
</gene>
<evidence type="ECO:0000256" key="1">
    <source>
        <dbReference type="ARBA" id="ARBA00022679"/>
    </source>
</evidence>
<dbReference type="SUPFAM" id="SSF53901">
    <property type="entry name" value="Thiolase-like"/>
    <property type="match status" value="1"/>
</dbReference>
<name>A0A7W9NKW7_9PSEU</name>
<comment type="caution">
    <text evidence="4">The sequence shown here is derived from an EMBL/GenBank/DDBJ whole genome shotgun (WGS) entry which is preliminary data.</text>
</comment>
<accession>A0A7W9NKW7</accession>
<dbReference type="PANTHER" id="PTHR34069">
    <property type="entry name" value="3-OXOACYL-[ACYL-CARRIER-PROTEIN] SYNTHASE 3"/>
    <property type="match status" value="1"/>
</dbReference>
<organism evidence="4 5">
    <name type="scientific">Kutzneria kofuensis</name>
    <dbReference type="NCBI Taxonomy" id="103725"/>
    <lineage>
        <taxon>Bacteria</taxon>
        <taxon>Bacillati</taxon>
        <taxon>Actinomycetota</taxon>
        <taxon>Actinomycetes</taxon>
        <taxon>Pseudonocardiales</taxon>
        <taxon>Pseudonocardiaceae</taxon>
        <taxon>Kutzneria</taxon>
    </lineage>
</organism>
<dbReference type="EMBL" id="JACHIR010000001">
    <property type="protein sequence ID" value="MBB5895806.1"/>
    <property type="molecule type" value="Genomic_DNA"/>
</dbReference>
<dbReference type="Gene3D" id="3.40.47.10">
    <property type="match status" value="2"/>
</dbReference>
<dbReference type="InterPro" id="IPR016039">
    <property type="entry name" value="Thiolase-like"/>
</dbReference>
<evidence type="ECO:0000313" key="4">
    <source>
        <dbReference type="EMBL" id="MBB5895806.1"/>
    </source>
</evidence>
<keyword evidence="2 4" id="KW-0012">Acyltransferase</keyword>
<dbReference type="InterPro" id="IPR013747">
    <property type="entry name" value="ACP_syn_III_C"/>
</dbReference>
<dbReference type="AlphaFoldDB" id="A0A7W9NKW7"/>
<proteinExistence type="predicted"/>
<dbReference type="Proteomes" id="UP000585638">
    <property type="component" value="Unassembled WGS sequence"/>
</dbReference>
<dbReference type="Pfam" id="PF08541">
    <property type="entry name" value="ACP_syn_III_C"/>
    <property type="match status" value="1"/>
</dbReference>
<keyword evidence="5" id="KW-1185">Reference proteome</keyword>